<sequence>MKKKDVAFLLLGIMIAILLPLVIKARYYQHILIMALIWATLGTAWNLLGGYTGQVSFGHAAFFGLGAYAAGLLTHHLELSSWWGILLGPVVAMLISIPIGLICFRLRGPYFALAMLATGEIFRLVFTNWVSFTNGARGILLMPSITSKLPYYYMALFMLGLAIMVVYFIMNSRYGYYFLAIREDQDSAEALGIPTSRFKMYSLLPSAFLTGLAGAFYMNYLAFIDPHVVFSLSEISVMVILVVMLGGVATTWGPAVGAAIYVILSELFRAQWGTASVLAFGVLVCLVIMFLPNGIMGETHRLRGLFKGRSGGTYSGGEKGEVLRD</sequence>
<reference evidence="7 8" key="1">
    <citation type="submission" date="2023-04" db="EMBL/GenBank/DDBJ databases">
        <authorList>
            <person name="Hsu D."/>
        </authorList>
    </citation>
    <scope>NUCLEOTIDE SEQUENCE [LARGE SCALE GENOMIC DNA]</scope>
    <source>
        <strain evidence="7 8">MK1</strain>
    </source>
</reference>
<keyword evidence="2" id="KW-1003">Cell membrane</keyword>
<evidence type="ECO:0000256" key="2">
    <source>
        <dbReference type="ARBA" id="ARBA00022475"/>
    </source>
</evidence>
<evidence type="ECO:0000256" key="1">
    <source>
        <dbReference type="ARBA" id="ARBA00004651"/>
    </source>
</evidence>
<dbReference type="RefSeq" id="WP_366923053.1">
    <property type="nucleotide sequence ID" value="NZ_CP121694.1"/>
</dbReference>
<keyword evidence="3 6" id="KW-0812">Transmembrane</keyword>
<feature type="transmembrane region" description="Helical" evidence="6">
    <location>
        <begin position="276"/>
        <end position="295"/>
    </location>
</feature>
<feature type="transmembrane region" description="Helical" evidence="6">
    <location>
        <begin position="7"/>
        <end position="23"/>
    </location>
</feature>
<feature type="transmembrane region" description="Helical" evidence="6">
    <location>
        <begin position="203"/>
        <end position="223"/>
    </location>
</feature>
<dbReference type="PANTHER" id="PTHR30482:SF10">
    <property type="entry name" value="HIGH-AFFINITY BRANCHED-CHAIN AMINO ACID TRANSPORT PROTEIN BRAE"/>
    <property type="match status" value="1"/>
</dbReference>
<evidence type="ECO:0000256" key="4">
    <source>
        <dbReference type="ARBA" id="ARBA00022989"/>
    </source>
</evidence>
<organism evidence="7 8">
    <name type="scientific">Metallumcola ferriviriculae</name>
    <dbReference type="NCBI Taxonomy" id="3039180"/>
    <lineage>
        <taxon>Bacteria</taxon>
        <taxon>Bacillati</taxon>
        <taxon>Bacillota</taxon>
        <taxon>Clostridia</taxon>
        <taxon>Neomoorellales</taxon>
        <taxon>Desulfitibacteraceae</taxon>
        <taxon>Metallumcola</taxon>
    </lineage>
</organism>
<comment type="subcellular location">
    <subcellularLocation>
        <location evidence="1">Cell membrane</location>
        <topology evidence="1">Multi-pass membrane protein</topology>
    </subcellularLocation>
</comment>
<dbReference type="GO" id="GO:0005886">
    <property type="term" value="C:plasma membrane"/>
    <property type="evidence" value="ECO:0007669"/>
    <property type="project" value="UniProtKB-SubCell"/>
</dbReference>
<evidence type="ECO:0000313" key="8">
    <source>
        <dbReference type="Proteomes" id="UP001329915"/>
    </source>
</evidence>
<keyword evidence="8" id="KW-1185">Reference proteome</keyword>
<gene>
    <name evidence="7" type="ORF">MFMK1_003544</name>
</gene>
<dbReference type="EMBL" id="CP121694">
    <property type="protein sequence ID" value="WRO23677.1"/>
    <property type="molecule type" value="Genomic_DNA"/>
</dbReference>
<evidence type="ECO:0000256" key="5">
    <source>
        <dbReference type="ARBA" id="ARBA00023136"/>
    </source>
</evidence>
<feature type="transmembrane region" description="Helical" evidence="6">
    <location>
        <begin position="29"/>
        <end position="48"/>
    </location>
</feature>
<evidence type="ECO:0000256" key="3">
    <source>
        <dbReference type="ARBA" id="ARBA00022692"/>
    </source>
</evidence>
<dbReference type="Pfam" id="PF02653">
    <property type="entry name" value="BPD_transp_2"/>
    <property type="match status" value="1"/>
</dbReference>
<evidence type="ECO:0000256" key="6">
    <source>
        <dbReference type="SAM" id="Phobius"/>
    </source>
</evidence>
<protein>
    <submittedName>
        <fullName evidence="7">Branched-chain amino acid ABC transporter permease</fullName>
    </submittedName>
</protein>
<feature type="transmembrane region" description="Helical" evidence="6">
    <location>
        <begin position="111"/>
        <end position="131"/>
    </location>
</feature>
<keyword evidence="5 6" id="KW-0472">Membrane</keyword>
<feature type="transmembrane region" description="Helical" evidence="6">
    <location>
        <begin position="60"/>
        <end position="77"/>
    </location>
</feature>
<dbReference type="GO" id="GO:0015658">
    <property type="term" value="F:branched-chain amino acid transmembrane transporter activity"/>
    <property type="evidence" value="ECO:0007669"/>
    <property type="project" value="InterPro"/>
</dbReference>
<feature type="transmembrane region" description="Helical" evidence="6">
    <location>
        <begin position="151"/>
        <end position="170"/>
    </location>
</feature>
<dbReference type="KEGG" id="dbc:MFMK1_003544"/>
<evidence type="ECO:0000313" key="7">
    <source>
        <dbReference type="EMBL" id="WRO23677.1"/>
    </source>
</evidence>
<keyword evidence="4 6" id="KW-1133">Transmembrane helix</keyword>
<name>A0AAU0UTU3_9FIRM</name>
<dbReference type="CDD" id="cd06581">
    <property type="entry name" value="TM_PBP1_LivM_like"/>
    <property type="match status" value="1"/>
</dbReference>
<feature type="transmembrane region" description="Helical" evidence="6">
    <location>
        <begin position="235"/>
        <end position="264"/>
    </location>
</feature>
<dbReference type="Proteomes" id="UP001329915">
    <property type="component" value="Chromosome"/>
</dbReference>
<proteinExistence type="predicted"/>
<dbReference type="AlphaFoldDB" id="A0AAU0UTU3"/>
<accession>A0AAU0UTU3</accession>
<feature type="transmembrane region" description="Helical" evidence="6">
    <location>
        <begin position="83"/>
        <end position="104"/>
    </location>
</feature>
<dbReference type="InterPro" id="IPR043428">
    <property type="entry name" value="LivM-like"/>
</dbReference>
<dbReference type="InterPro" id="IPR001851">
    <property type="entry name" value="ABC_transp_permease"/>
</dbReference>
<dbReference type="PANTHER" id="PTHR30482">
    <property type="entry name" value="HIGH-AFFINITY BRANCHED-CHAIN AMINO ACID TRANSPORT SYSTEM PERMEASE"/>
    <property type="match status" value="1"/>
</dbReference>